<feature type="domain" description="Ig-like" evidence="4">
    <location>
        <begin position="421"/>
        <end position="539"/>
    </location>
</feature>
<sequence>MVAGINRCLCQGRVVRVPTGTLVRVVGTELVIPCNVSDYDGPSEQNFDWSFSSLGSDFEELASTWEAGFPTQLYQERLQRGEILLRRTANDAVELHIKNVQPSDQGHYKCSTPSTDATVQGNYEDTVQVKEPYHRSETVPSLDSSGDKTAMSIKESVEITDESKWENVHQGPGMGEEEENGLWFQRWSRLWTVGPGTDWPLLGAGVGVGVDGLLTQLSLSAVLADALHVGPNARPPPSLSLREGEPFELRCTAASASPLHTHLALLWELHRGPARRSVLALTHEGRFHPGLGYEQRYHSGGVRLDTVGSDAYRLSVSRALSADQGSYRCVVSEWIAEQGNWQEIQEKAVEVATVVIQPTGELETMRYGTGPGFGKVSGGKAGGVTVAIERRCSMDLELDLKYLSDFGHIHMKVTYAEEHLIRILRAAVPKNVSVAEGKELDLTCNITTDRVDDVRPEVTWSFSRTPDSTLPGSRVLARLDRDSLVHSSPHIALSHVDARSYHLLVRDVSKENSGYYFCHVSLWAPGHNRSWHKVAEAVSSPAAVGVTWLGEWFGE</sequence>
<dbReference type="PANTHER" id="PTHR12207:SF3">
    <property type="entry name" value="PROSTAGLANDIN F2 RECEPTOR NEGATIVE REGULATOR"/>
    <property type="match status" value="1"/>
</dbReference>
<evidence type="ECO:0000313" key="6">
    <source>
        <dbReference type="Proteomes" id="UP001266305"/>
    </source>
</evidence>
<proteinExistence type="predicted"/>
<name>A0ABQ9VBL2_SAGOE</name>
<dbReference type="SMART" id="SM00406">
    <property type="entry name" value="IGv"/>
    <property type="match status" value="2"/>
</dbReference>
<feature type="domain" description="Ig-like" evidence="4">
    <location>
        <begin position="231"/>
        <end position="350"/>
    </location>
</feature>
<reference evidence="5 6" key="1">
    <citation type="submission" date="2023-05" db="EMBL/GenBank/DDBJ databases">
        <title>B98-5 Cell Line De Novo Hybrid Assembly: An Optical Mapping Approach.</title>
        <authorList>
            <person name="Kananen K."/>
            <person name="Auerbach J.A."/>
            <person name="Kautto E."/>
            <person name="Blachly J.S."/>
        </authorList>
    </citation>
    <scope>NUCLEOTIDE SEQUENCE [LARGE SCALE GENOMIC DNA]</scope>
    <source>
        <strain evidence="5">B95-8</strain>
        <tissue evidence="5">Cell line</tissue>
    </source>
</reference>
<keyword evidence="6" id="KW-1185">Reference proteome</keyword>
<dbReference type="InterPro" id="IPR003599">
    <property type="entry name" value="Ig_sub"/>
</dbReference>
<feature type="domain" description="Ig-like" evidence="4">
    <location>
        <begin position="27"/>
        <end position="120"/>
    </location>
</feature>
<keyword evidence="1" id="KW-0732">Signal</keyword>
<protein>
    <recommendedName>
        <fullName evidence="4">Ig-like domain-containing protein</fullName>
    </recommendedName>
</protein>
<evidence type="ECO:0000256" key="1">
    <source>
        <dbReference type="ARBA" id="ARBA00022729"/>
    </source>
</evidence>
<dbReference type="InterPro" id="IPR007110">
    <property type="entry name" value="Ig-like_dom"/>
</dbReference>
<dbReference type="EMBL" id="JASSZA010000007">
    <property type="protein sequence ID" value="KAK2106753.1"/>
    <property type="molecule type" value="Genomic_DNA"/>
</dbReference>
<dbReference type="Pfam" id="PF07686">
    <property type="entry name" value="V-set"/>
    <property type="match status" value="2"/>
</dbReference>
<dbReference type="SUPFAM" id="SSF48726">
    <property type="entry name" value="Immunoglobulin"/>
    <property type="match status" value="3"/>
</dbReference>
<keyword evidence="2" id="KW-1015">Disulfide bond</keyword>
<dbReference type="PROSITE" id="PS50835">
    <property type="entry name" value="IG_LIKE"/>
    <property type="match status" value="3"/>
</dbReference>
<dbReference type="Proteomes" id="UP001266305">
    <property type="component" value="Unassembled WGS sequence"/>
</dbReference>
<dbReference type="InterPro" id="IPR013783">
    <property type="entry name" value="Ig-like_fold"/>
</dbReference>
<dbReference type="InterPro" id="IPR013106">
    <property type="entry name" value="Ig_V-set"/>
</dbReference>
<gene>
    <name evidence="5" type="ORF">P7K49_016267</name>
</gene>
<keyword evidence="3" id="KW-0393">Immunoglobulin domain</keyword>
<comment type="caution">
    <text evidence="5">The sequence shown here is derived from an EMBL/GenBank/DDBJ whole genome shotgun (WGS) entry which is preliminary data.</text>
</comment>
<evidence type="ECO:0000259" key="4">
    <source>
        <dbReference type="PROSITE" id="PS50835"/>
    </source>
</evidence>
<evidence type="ECO:0000256" key="3">
    <source>
        <dbReference type="ARBA" id="ARBA00023319"/>
    </source>
</evidence>
<evidence type="ECO:0000313" key="5">
    <source>
        <dbReference type="EMBL" id="KAK2106753.1"/>
    </source>
</evidence>
<dbReference type="PANTHER" id="PTHR12207">
    <property type="entry name" value="V-SET AND TRANSMEMBRANE DOMAIN-CONTAINING PROTEIN"/>
    <property type="match status" value="1"/>
</dbReference>
<dbReference type="SMART" id="SM00409">
    <property type="entry name" value="IG"/>
    <property type="match status" value="3"/>
</dbReference>
<accession>A0ABQ9VBL2</accession>
<evidence type="ECO:0000256" key="2">
    <source>
        <dbReference type="ARBA" id="ARBA00023157"/>
    </source>
</evidence>
<dbReference type="InterPro" id="IPR036179">
    <property type="entry name" value="Ig-like_dom_sf"/>
</dbReference>
<organism evidence="5 6">
    <name type="scientific">Saguinus oedipus</name>
    <name type="common">Cotton-top tamarin</name>
    <name type="synonym">Oedipomidas oedipus</name>
    <dbReference type="NCBI Taxonomy" id="9490"/>
    <lineage>
        <taxon>Eukaryota</taxon>
        <taxon>Metazoa</taxon>
        <taxon>Chordata</taxon>
        <taxon>Craniata</taxon>
        <taxon>Vertebrata</taxon>
        <taxon>Euteleostomi</taxon>
        <taxon>Mammalia</taxon>
        <taxon>Eutheria</taxon>
        <taxon>Euarchontoglires</taxon>
        <taxon>Primates</taxon>
        <taxon>Haplorrhini</taxon>
        <taxon>Platyrrhini</taxon>
        <taxon>Cebidae</taxon>
        <taxon>Callitrichinae</taxon>
        <taxon>Saguinus</taxon>
    </lineage>
</organism>
<dbReference type="Gene3D" id="2.60.40.10">
    <property type="entry name" value="Immunoglobulins"/>
    <property type="match status" value="3"/>
</dbReference>
<dbReference type="InterPro" id="IPR051102">
    <property type="entry name" value="IgSF_V-set/TM_domain"/>
</dbReference>